<sequence length="142" mass="16056">MCAASVLHSLPCIPLPEDLDAILDFFSFTDHPVGAASPLPCQTARAYCLLSVKMPHLDVRQFSVADLKQSARKIEKPVVKIREPEILLPTVFRAVKQFSSDFHKERKNVLIFIKSKVIDILVNLALKEVSRIHHFDGHTRML</sequence>
<proteinExistence type="predicted"/>
<protein>
    <submittedName>
        <fullName evidence="1">Uncharacterized protein</fullName>
    </submittedName>
</protein>
<keyword evidence="2" id="KW-1185">Reference proteome</keyword>
<dbReference type="EMBL" id="JAKZEL010000009">
    <property type="protein sequence ID" value="KAI4540105.1"/>
    <property type="molecule type" value="Genomic_DNA"/>
</dbReference>
<gene>
    <name evidence="1" type="ORF">MG293_009146</name>
</gene>
<reference evidence="1" key="1">
    <citation type="submission" date="2022-03" db="EMBL/GenBank/DDBJ databases">
        <title>Genomic analyses of argali, domestic sheep and their hybrids provide insights into chromosomal evolution, heterosis and genetic basis of agronomic traits.</title>
        <authorList>
            <person name="Li M."/>
        </authorList>
    </citation>
    <scope>NUCLEOTIDE SEQUENCE</scope>
    <source>
        <strain evidence="1">CAU-MHL-2022a</strain>
        <tissue evidence="1">Skin</tissue>
    </source>
</reference>
<comment type="caution">
    <text evidence="1">The sequence shown here is derived from an EMBL/GenBank/DDBJ whole genome shotgun (WGS) entry which is preliminary data.</text>
</comment>
<accession>A0AAD4U9K5</accession>
<dbReference type="AlphaFoldDB" id="A0AAD4U9K5"/>
<organism evidence="1 2">
    <name type="scientific">Ovis ammon polii</name>
    <dbReference type="NCBI Taxonomy" id="230172"/>
    <lineage>
        <taxon>Eukaryota</taxon>
        <taxon>Metazoa</taxon>
        <taxon>Chordata</taxon>
        <taxon>Craniata</taxon>
        <taxon>Vertebrata</taxon>
        <taxon>Euteleostomi</taxon>
        <taxon>Mammalia</taxon>
        <taxon>Eutheria</taxon>
        <taxon>Laurasiatheria</taxon>
        <taxon>Artiodactyla</taxon>
        <taxon>Ruminantia</taxon>
        <taxon>Pecora</taxon>
        <taxon>Bovidae</taxon>
        <taxon>Caprinae</taxon>
        <taxon>Ovis</taxon>
    </lineage>
</organism>
<evidence type="ECO:0000313" key="1">
    <source>
        <dbReference type="EMBL" id="KAI4540105.1"/>
    </source>
</evidence>
<dbReference type="Proteomes" id="UP001214576">
    <property type="component" value="Unassembled WGS sequence"/>
</dbReference>
<evidence type="ECO:0000313" key="2">
    <source>
        <dbReference type="Proteomes" id="UP001214576"/>
    </source>
</evidence>
<name>A0AAD4U9K5_OVIAM</name>